<feature type="transmembrane region" description="Helical" evidence="4">
    <location>
        <begin position="335"/>
        <end position="368"/>
    </location>
</feature>
<dbReference type="PROSITE" id="PS51006">
    <property type="entry name" value="PABS_2"/>
    <property type="match status" value="1"/>
</dbReference>
<gene>
    <name evidence="4" type="primary">speE</name>
    <name evidence="8" type="ORF">U14_03203</name>
</gene>
<dbReference type="SUPFAM" id="SSF48452">
    <property type="entry name" value="TPR-like"/>
    <property type="match status" value="1"/>
</dbReference>
<dbReference type="Pfam" id="PF01564">
    <property type="entry name" value="Spermine_synth"/>
    <property type="match status" value="1"/>
</dbReference>
<evidence type="ECO:0000256" key="5">
    <source>
        <dbReference type="PROSITE-ProRule" id="PRU00339"/>
    </source>
</evidence>
<dbReference type="GO" id="GO:0005829">
    <property type="term" value="C:cytosol"/>
    <property type="evidence" value="ECO:0007669"/>
    <property type="project" value="TreeGrafter"/>
</dbReference>
<comment type="pathway">
    <text evidence="4">Amine and polyamine biosynthesis; spermidine biosynthesis; spermidine from putrescine: step 1/1.</text>
</comment>
<comment type="catalytic activity">
    <reaction evidence="4">
        <text>S-adenosyl 3-(methylsulfanyl)propylamine + putrescine = S-methyl-5'-thioadenosine + spermidine + H(+)</text>
        <dbReference type="Rhea" id="RHEA:12721"/>
        <dbReference type="ChEBI" id="CHEBI:15378"/>
        <dbReference type="ChEBI" id="CHEBI:17509"/>
        <dbReference type="ChEBI" id="CHEBI:57443"/>
        <dbReference type="ChEBI" id="CHEBI:57834"/>
        <dbReference type="ChEBI" id="CHEBI:326268"/>
        <dbReference type="EC" id="2.5.1.16"/>
    </reaction>
</comment>
<dbReference type="Gene3D" id="3.40.50.150">
    <property type="entry name" value="Vaccinia Virus protein VP39"/>
    <property type="match status" value="1"/>
</dbReference>
<keyword evidence="2 4" id="KW-0808">Transferase</keyword>
<keyword evidence="4" id="KW-1003">Cell membrane</keyword>
<comment type="similarity">
    <text evidence="1 4">Belongs to the spermidine/spermine synthase family.</text>
</comment>
<dbReference type="UniPathway" id="UPA00248">
    <property type="reaction ID" value="UER00314"/>
</dbReference>
<keyword evidence="4" id="KW-0812">Transmembrane</keyword>
<keyword evidence="9" id="KW-1185">Reference proteome</keyword>
<comment type="function">
    <text evidence="4">Catalyzes the irreversible transfer of a propylamine group from the amino donor S-adenosylmethioninamine (decarboxy-AdoMet) to putrescine (1,4-diaminobutane) to yield spermidine.</text>
</comment>
<dbReference type="Gene3D" id="1.20.1250.20">
    <property type="entry name" value="MFS general substrate transporter like domains"/>
    <property type="match status" value="1"/>
</dbReference>
<dbReference type="InterPro" id="IPR001045">
    <property type="entry name" value="Spermi_synthase"/>
</dbReference>
<proteinExistence type="inferred from homology"/>
<dbReference type="NCBIfam" id="NF037959">
    <property type="entry name" value="MFS_SpdSyn"/>
    <property type="match status" value="2"/>
</dbReference>
<feature type="transmembrane region" description="Helical" evidence="4">
    <location>
        <begin position="75"/>
        <end position="94"/>
    </location>
</feature>
<feature type="binding site" evidence="4">
    <location>
        <position position="563"/>
    </location>
    <ligand>
        <name>S-methyl-5'-thioadenosine</name>
        <dbReference type="ChEBI" id="CHEBI:17509"/>
    </ligand>
</feature>
<dbReference type="InterPro" id="IPR036259">
    <property type="entry name" value="MFS_trans_sf"/>
</dbReference>
<feature type="transmembrane region" description="Helical" evidence="4">
    <location>
        <begin position="410"/>
        <end position="426"/>
    </location>
</feature>
<evidence type="ECO:0000256" key="2">
    <source>
        <dbReference type="ARBA" id="ARBA00022679"/>
    </source>
</evidence>
<dbReference type="AlphaFoldDB" id="A0A081BNJ1"/>
<dbReference type="PANTHER" id="PTHR11558">
    <property type="entry name" value="SPERMIDINE/SPERMINE SYNTHASE"/>
    <property type="match status" value="1"/>
</dbReference>
<evidence type="ECO:0000256" key="6">
    <source>
        <dbReference type="PROSITE-ProRule" id="PRU00354"/>
    </source>
</evidence>
<evidence type="ECO:0000313" key="9">
    <source>
        <dbReference type="Proteomes" id="UP000030700"/>
    </source>
</evidence>
<dbReference type="GO" id="GO:0005886">
    <property type="term" value="C:plasma membrane"/>
    <property type="evidence" value="ECO:0007669"/>
    <property type="project" value="UniProtKB-SubCell"/>
</dbReference>
<keyword evidence="5" id="KW-0802">TPR repeat</keyword>
<sequence length="864" mass="96207">MKTPIRNAVTAKILFLFSGMISLTFQVIWLKKLVLIFGNTVWATSTLVTTFMAGLALGSWFFGRFADRINSPLRWYGGLEGVIGVYGMMTPVLFSWLTKAYIPLYALSGGDNWMMGLCKFGLGFLALFLPTICMGGTLPLLAAHFKRSSEHVGREIGKLYAINTFGAVLGVCLTGFFLIPFWGLTTALWLAVAAGIAIFFICFMMTQRSIPLKMSSSGKQTAGMSHNDGAWILWMYFVCGFAALAYEMLWNRILVLHLGSSVYAYSVMLAIYLLGVTLGAAIMSSLLHKVKRPRLLFAMLQGGIAFDVIVTILQFGMLAENLGSLYKYVPAGNQALYLIFLMLGVAQILLIPTLLFGASFPLAVHLFVTHDASVGKDTGTLYMFNTIGNILGSFLTGFVLLPLIGAQRSLLLAGSINLCVAAFMLWKSEISFAKKWGSVAIVIPAFYGGYLLLTFPNQAILTAGVFLNDRQDTIKLLAVEEDVYATVTVEEHSQVRGDWRQLSVNGTNVAGTSSELFSIQKLQGHLPLLLHKNPKSVLHIGFGSGGTAWAVSRYPVEHITIAEINKSVIKKASEYFLDINHGVLNDPRVKVVFTDGRNHVLATQEKYDVILSDSIHPRFSGNGSLYTYEYYQLLKQRLNSGGVVSQWLPFYSLTPENFKMIIKSFYEVFPNTTIWYPNSTINEYVIVIGKLDDPLIDYPTIEAGLRRPEVQADLQEIETATPYKILDYFLFANEQVGEFVKNAPMHTDNNMAVEYISGRNIDRQENSFQCLKELVAARGPVLPYLQNLEQATTSREEIEAILRKYETATTQNLDGQLLAREGKRQEAFQAFERVRQLNPDDLEPVEYFGSSYQQPFLHQAQLGK</sequence>
<keyword evidence="4" id="KW-1133">Transmembrane helix</keyword>
<dbReference type="GO" id="GO:0008295">
    <property type="term" value="P:spermidine biosynthetic process"/>
    <property type="evidence" value="ECO:0007669"/>
    <property type="project" value="UniProtKB-UniRule"/>
</dbReference>
<feature type="transmembrane region" description="Helical" evidence="4">
    <location>
        <begin position="262"/>
        <end position="283"/>
    </location>
</feature>
<name>A0A081BNJ1_9BACT</name>
<keyword evidence="4" id="KW-0745">Spermidine biosynthesis</keyword>
<comment type="caution">
    <text evidence="4">Lacks conserved residue(s) required for the propagation of feature annotation.</text>
</comment>
<feature type="binding site" evidence="4">
    <location>
        <begin position="595"/>
        <end position="596"/>
    </location>
    <ligand>
        <name>S-methyl-5'-thioadenosine</name>
        <dbReference type="ChEBI" id="CHEBI:17509"/>
    </ligand>
</feature>
<dbReference type="STRING" id="1499966.U14_03203"/>
<feature type="transmembrane region" description="Helical" evidence="4">
    <location>
        <begin position="231"/>
        <end position="250"/>
    </location>
</feature>
<dbReference type="InterPro" id="IPR019734">
    <property type="entry name" value="TPR_rpt"/>
</dbReference>
<dbReference type="SUPFAM" id="SSF53335">
    <property type="entry name" value="S-adenosyl-L-methionine-dependent methyltransferases"/>
    <property type="match status" value="1"/>
</dbReference>
<dbReference type="GO" id="GO:0004766">
    <property type="term" value="F:spermidine synthase activity"/>
    <property type="evidence" value="ECO:0007669"/>
    <property type="project" value="UniProtKB-UniRule"/>
</dbReference>
<keyword evidence="4" id="KW-0472">Membrane</keyword>
<evidence type="ECO:0000259" key="7">
    <source>
        <dbReference type="PROSITE" id="PS51006"/>
    </source>
</evidence>
<dbReference type="InterPro" id="IPR029063">
    <property type="entry name" value="SAM-dependent_MTases_sf"/>
</dbReference>
<dbReference type="HOGENOM" id="CLU_010122_1_0_0"/>
<feature type="transmembrane region" description="Helical" evidence="4">
    <location>
        <begin position="114"/>
        <end position="138"/>
    </location>
</feature>
<dbReference type="InterPro" id="IPR030374">
    <property type="entry name" value="PABS"/>
</dbReference>
<feature type="transmembrane region" description="Helical" evidence="4">
    <location>
        <begin position="12"/>
        <end position="29"/>
    </location>
</feature>
<evidence type="ECO:0000256" key="3">
    <source>
        <dbReference type="ARBA" id="ARBA00023115"/>
    </source>
</evidence>
<reference evidence="8" key="1">
    <citation type="journal article" date="2015" name="PeerJ">
        <title>First genomic representation of candidate bacterial phylum KSB3 points to enhanced environmental sensing as a trigger of wastewater bulking.</title>
        <authorList>
            <person name="Sekiguchi Y."/>
            <person name="Ohashi A."/>
            <person name="Parks D.H."/>
            <person name="Yamauchi T."/>
            <person name="Tyson G.W."/>
            <person name="Hugenholtz P."/>
        </authorList>
    </citation>
    <scope>NUCLEOTIDE SEQUENCE [LARGE SCALE GENOMIC DNA]</scope>
</reference>
<evidence type="ECO:0000256" key="4">
    <source>
        <dbReference type="HAMAP-Rule" id="MF_00198"/>
    </source>
</evidence>
<feature type="transmembrane region" description="Helical" evidence="4">
    <location>
        <begin position="295"/>
        <end position="315"/>
    </location>
</feature>
<feature type="transmembrane region" description="Helical" evidence="4">
    <location>
        <begin position="159"/>
        <end position="182"/>
    </location>
</feature>
<dbReference type="SUPFAM" id="SSF103473">
    <property type="entry name" value="MFS general substrate transporter"/>
    <property type="match status" value="1"/>
</dbReference>
<feature type="transmembrane region" description="Helical" evidence="4">
    <location>
        <begin position="41"/>
        <end position="63"/>
    </location>
</feature>
<feature type="active site" description="Proton acceptor" evidence="4 6">
    <location>
        <position position="613"/>
    </location>
</feature>
<comment type="subcellular location">
    <subcellularLocation>
        <location evidence="4">Cell membrane</location>
        <topology evidence="4">Multi-pass membrane protein</topology>
    </subcellularLocation>
</comment>
<evidence type="ECO:0000313" key="8">
    <source>
        <dbReference type="EMBL" id="GAK51957.1"/>
    </source>
</evidence>
<dbReference type="Proteomes" id="UP000030700">
    <property type="component" value="Unassembled WGS sequence"/>
</dbReference>
<dbReference type="EC" id="2.5.1.16" evidence="4"/>
<dbReference type="PANTHER" id="PTHR11558:SF11">
    <property type="entry name" value="SPERMIDINE SYNTHASE"/>
    <property type="match status" value="1"/>
</dbReference>
<feature type="repeat" description="TPR" evidence="5">
    <location>
        <begin position="808"/>
        <end position="841"/>
    </location>
</feature>
<dbReference type="CDD" id="cd02440">
    <property type="entry name" value="AdoMet_MTases"/>
    <property type="match status" value="1"/>
</dbReference>
<dbReference type="PROSITE" id="PS50005">
    <property type="entry name" value="TPR"/>
    <property type="match status" value="1"/>
</dbReference>
<feature type="transmembrane region" description="Helical" evidence="4">
    <location>
        <begin position="380"/>
        <end position="404"/>
    </location>
</feature>
<dbReference type="EMBL" id="DF820458">
    <property type="protein sequence ID" value="GAK51957.1"/>
    <property type="molecule type" value="Genomic_DNA"/>
</dbReference>
<organism evidence="8">
    <name type="scientific">Candidatus Moduliflexus flocculans</name>
    <dbReference type="NCBI Taxonomy" id="1499966"/>
    <lineage>
        <taxon>Bacteria</taxon>
        <taxon>Candidatus Moduliflexota</taxon>
        <taxon>Candidatus Moduliflexia</taxon>
        <taxon>Candidatus Moduliflexales</taxon>
        <taxon>Candidatus Moduliflexaceae</taxon>
    </lineage>
</organism>
<comment type="subunit">
    <text evidence="4">Homodimer or homotetramer.</text>
</comment>
<accession>A0A081BNJ1</accession>
<keyword evidence="3 4" id="KW-0620">Polyamine biosynthesis</keyword>
<feature type="transmembrane region" description="Helical" evidence="4">
    <location>
        <begin position="188"/>
        <end position="210"/>
    </location>
</feature>
<protein>
    <recommendedName>
        <fullName evidence="4">Polyamine aminopropyltransferase</fullName>
    </recommendedName>
    <alternativeName>
        <fullName evidence="4">Putrescine aminopropyltransferase</fullName>
        <shortName evidence="4">PAPT</shortName>
    </alternativeName>
    <alternativeName>
        <fullName evidence="4">Spermidine synthase</fullName>
        <shortName evidence="4">SPDS</shortName>
        <shortName evidence="4">SPDSY</shortName>
        <ecNumber evidence="4">2.5.1.16</ecNumber>
    </alternativeName>
</protein>
<feature type="domain" description="PABS" evidence="7">
    <location>
        <begin position="448"/>
        <end position="693"/>
    </location>
</feature>
<evidence type="ECO:0000256" key="1">
    <source>
        <dbReference type="ARBA" id="ARBA00007867"/>
    </source>
</evidence>
<dbReference type="InterPro" id="IPR011990">
    <property type="entry name" value="TPR-like_helical_dom_sf"/>
</dbReference>
<dbReference type="HAMAP" id="MF_00198">
    <property type="entry name" value="Spermidine_synth"/>
    <property type="match status" value="1"/>
</dbReference>
<feature type="transmembrane region" description="Helical" evidence="4">
    <location>
        <begin position="438"/>
        <end position="455"/>
    </location>
</feature>